<dbReference type="AlphaFoldDB" id="A0ABD0Y278"/>
<evidence type="ECO:0000313" key="3">
    <source>
        <dbReference type="Proteomes" id="UP001558652"/>
    </source>
</evidence>
<evidence type="ECO:0000313" key="2">
    <source>
        <dbReference type="EMBL" id="KAL1117579.1"/>
    </source>
</evidence>
<proteinExistence type="predicted"/>
<dbReference type="EMBL" id="JBFDAA010000015">
    <property type="protein sequence ID" value="KAL1117579.1"/>
    <property type="molecule type" value="Genomic_DNA"/>
</dbReference>
<organism evidence="2 3">
    <name type="scientific">Ranatra chinensis</name>
    <dbReference type="NCBI Taxonomy" id="642074"/>
    <lineage>
        <taxon>Eukaryota</taxon>
        <taxon>Metazoa</taxon>
        <taxon>Ecdysozoa</taxon>
        <taxon>Arthropoda</taxon>
        <taxon>Hexapoda</taxon>
        <taxon>Insecta</taxon>
        <taxon>Pterygota</taxon>
        <taxon>Neoptera</taxon>
        <taxon>Paraneoptera</taxon>
        <taxon>Hemiptera</taxon>
        <taxon>Heteroptera</taxon>
        <taxon>Panheteroptera</taxon>
        <taxon>Nepomorpha</taxon>
        <taxon>Nepidae</taxon>
        <taxon>Ranatrinae</taxon>
        <taxon>Ranatra</taxon>
    </lineage>
</organism>
<evidence type="ECO:0000256" key="1">
    <source>
        <dbReference type="SAM" id="MobiDB-lite"/>
    </source>
</evidence>
<comment type="caution">
    <text evidence="2">The sequence shown here is derived from an EMBL/GenBank/DDBJ whole genome shotgun (WGS) entry which is preliminary data.</text>
</comment>
<sequence length="553" mass="61413">MVNGLDPLLCDRGLNGVDVMVSPGGVNGGGRRGPGGEDISEESSANGIWGWEENDEEGTPCSPASPRCLITSFIDRMTVAQNKVNLVGLMGGISSEAGSRELIFTLDNMRDVEAKELDADTSDTESFFSDKGSTKDPSHLSVRLLAVECSPSCWRLEVNDGTGRNSNFTFPKSVVAKKDAALEVRFTFSDDPQRKPELDIHLMESQAVTPAVPRQEMDKEVQTVIALGVEQIGEECRNSSAEITVEVRIPKEAEAKTPESVVREVDVKEMEEESSVDSKIRSVQEKLDKFSEKVNILSDIVTTREESEVGKADYSPKTSSEVPRKANVVCKALKKVELEIAPLRRELIDLHNKMLDVQGPFDVTDKRLAPTYTAHRYTDSLKEFYKSIGYEPRYSLPDEDTRSGYSLDKSSVYEDARSTCSRREGDWGLPLLQDMYSRLADLARTRPVEEDARSQVSSLSSTSTLVQARYPKAVKRKASYRLCLQDPMWSEPEDIFGDCESFLGDPWLLLFKRWLLYAASIHEPDACGSDRGQERGAVRWVAKSCAFPSSDLA</sequence>
<name>A0ABD0Y278_9HEMI</name>
<protein>
    <submittedName>
        <fullName evidence="2">Uncharacterized protein</fullName>
    </submittedName>
</protein>
<keyword evidence="3" id="KW-1185">Reference proteome</keyword>
<reference evidence="2 3" key="1">
    <citation type="submission" date="2024-07" db="EMBL/GenBank/DDBJ databases">
        <title>Chromosome-level genome assembly of the water stick insect Ranatra chinensis (Heteroptera: Nepidae).</title>
        <authorList>
            <person name="Liu X."/>
        </authorList>
    </citation>
    <scope>NUCLEOTIDE SEQUENCE [LARGE SCALE GENOMIC DNA]</scope>
    <source>
        <strain evidence="2">Cailab_2021Rc</strain>
        <tissue evidence="2">Muscle</tissue>
    </source>
</reference>
<dbReference type="Proteomes" id="UP001558652">
    <property type="component" value="Unassembled WGS sequence"/>
</dbReference>
<gene>
    <name evidence="2" type="ORF">AAG570_003894</name>
</gene>
<feature type="region of interest" description="Disordered" evidence="1">
    <location>
        <begin position="25"/>
        <end position="44"/>
    </location>
</feature>
<accession>A0ABD0Y278</accession>